<sequence>MASSPSTTLRRLCRQLPVRRLPPSIHFISVRAFSTEINGEKVSNKPPICTADELHYVFVKNSDWKLALWRYLPSPQVHVLFEDDLLFLLCLLIR</sequence>
<organism evidence="2 3">
    <name type="scientific">Helianthus annuus</name>
    <name type="common">Common sunflower</name>
    <dbReference type="NCBI Taxonomy" id="4232"/>
    <lineage>
        <taxon>Eukaryota</taxon>
        <taxon>Viridiplantae</taxon>
        <taxon>Streptophyta</taxon>
        <taxon>Embryophyta</taxon>
        <taxon>Tracheophyta</taxon>
        <taxon>Spermatophyta</taxon>
        <taxon>Magnoliopsida</taxon>
        <taxon>eudicotyledons</taxon>
        <taxon>Gunneridae</taxon>
        <taxon>Pentapetalae</taxon>
        <taxon>asterids</taxon>
        <taxon>campanulids</taxon>
        <taxon>Asterales</taxon>
        <taxon>Asteraceae</taxon>
        <taxon>Asteroideae</taxon>
        <taxon>Heliantheae alliance</taxon>
        <taxon>Heliantheae</taxon>
        <taxon>Helianthus</taxon>
    </lineage>
</organism>
<keyword evidence="3" id="KW-1185">Reference proteome</keyword>
<evidence type="ECO:0000313" key="2">
    <source>
        <dbReference type="EMBL" id="OTF93097.1"/>
    </source>
</evidence>
<dbReference type="InParanoid" id="A0A251S315"/>
<evidence type="ECO:0000313" key="3">
    <source>
        <dbReference type="Proteomes" id="UP000215914"/>
    </source>
</evidence>
<gene>
    <name evidence="2" type="ORF">HannXRQ_Chr16g0529171</name>
    <name evidence="1" type="ORF">HanXRQr2_Chr16g0773971</name>
</gene>
<accession>A0A251S315</accession>
<dbReference type="EMBL" id="CM007905">
    <property type="protein sequence ID" value="OTF93097.1"/>
    <property type="molecule type" value="Genomic_DNA"/>
</dbReference>
<reference evidence="2" key="2">
    <citation type="submission" date="2017-02" db="EMBL/GenBank/DDBJ databases">
        <title>Sunflower complete genome.</title>
        <authorList>
            <person name="Langlade N."/>
            <person name="Munos S."/>
        </authorList>
    </citation>
    <scope>NUCLEOTIDE SEQUENCE [LARGE SCALE GENOMIC DNA]</scope>
    <source>
        <tissue evidence="2">Leaves</tissue>
    </source>
</reference>
<dbReference type="EMBL" id="MNCJ02000331">
    <property type="protein sequence ID" value="KAF5762199.1"/>
    <property type="molecule type" value="Genomic_DNA"/>
</dbReference>
<dbReference type="Gramene" id="mRNA:HanXRQr2_Chr16g0773971">
    <property type="protein sequence ID" value="mRNA:HanXRQr2_Chr16g0773971"/>
    <property type="gene ID" value="HanXRQr2_Chr16g0773971"/>
</dbReference>
<proteinExistence type="predicted"/>
<evidence type="ECO:0000313" key="1">
    <source>
        <dbReference type="EMBL" id="KAF5762199.1"/>
    </source>
</evidence>
<reference evidence="1" key="3">
    <citation type="submission" date="2020-06" db="EMBL/GenBank/DDBJ databases">
        <title>Helianthus annuus Genome sequencing and assembly Release 2.</title>
        <authorList>
            <person name="Gouzy J."/>
            <person name="Langlade N."/>
            <person name="Munos S."/>
        </authorList>
    </citation>
    <scope>NUCLEOTIDE SEQUENCE</scope>
    <source>
        <tissue evidence="1">Leaves</tissue>
    </source>
</reference>
<reference evidence="1 3" key="1">
    <citation type="journal article" date="2017" name="Nature">
        <title>The sunflower genome provides insights into oil metabolism, flowering and Asterid evolution.</title>
        <authorList>
            <person name="Badouin H."/>
            <person name="Gouzy J."/>
            <person name="Grassa C.J."/>
            <person name="Murat F."/>
            <person name="Staton S.E."/>
            <person name="Cottret L."/>
            <person name="Lelandais-Briere C."/>
            <person name="Owens G.L."/>
            <person name="Carrere S."/>
            <person name="Mayjonade B."/>
            <person name="Legrand L."/>
            <person name="Gill N."/>
            <person name="Kane N.C."/>
            <person name="Bowers J.E."/>
            <person name="Hubner S."/>
            <person name="Bellec A."/>
            <person name="Berard A."/>
            <person name="Berges H."/>
            <person name="Blanchet N."/>
            <person name="Boniface M.C."/>
            <person name="Brunel D."/>
            <person name="Catrice O."/>
            <person name="Chaidir N."/>
            <person name="Claudel C."/>
            <person name="Donnadieu C."/>
            <person name="Faraut T."/>
            <person name="Fievet G."/>
            <person name="Helmstetter N."/>
            <person name="King M."/>
            <person name="Knapp S.J."/>
            <person name="Lai Z."/>
            <person name="Le Paslier M.C."/>
            <person name="Lippi Y."/>
            <person name="Lorenzon L."/>
            <person name="Mandel J.R."/>
            <person name="Marage G."/>
            <person name="Marchand G."/>
            <person name="Marquand E."/>
            <person name="Bret-Mestries E."/>
            <person name="Morien E."/>
            <person name="Nambeesan S."/>
            <person name="Nguyen T."/>
            <person name="Pegot-Espagnet P."/>
            <person name="Pouilly N."/>
            <person name="Raftis F."/>
            <person name="Sallet E."/>
            <person name="Schiex T."/>
            <person name="Thomas J."/>
            <person name="Vandecasteele C."/>
            <person name="Vares D."/>
            <person name="Vear F."/>
            <person name="Vautrin S."/>
            <person name="Crespi M."/>
            <person name="Mangin B."/>
            <person name="Burke J.M."/>
            <person name="Salse J."/>
            <person name="Munos S."/>
            <person name="Vincourt P."/>
            <person name="Rieseberg L.H."/>
            <person name="Langlade N.B."/>
        </authorList>
    </citation>
    <scope>NUCLEOTIDE SEQUENCE [LARGE SCALE GENOMIC DNA]</scope>
    <source>
        <strain evidence="3">cv. SF193</strain>
        <tissue evidence="1">Leaves</tissue>
    </source>
</reference>
<dbReference type="STRING" id="4232.A0A251S315"/>
<protein>
    <submittedName>
        <fullName evidence="2">Uncharacterized protein</fullName>
    </submittedName>
</protein>
<dbReference type="AlphaFoldDB" id="A0A251S315"/>
<dbReference type="Proteomes" id="UP000215914">
    <property type="component" value="Chromosome 16"/>
</dbReference>
<name>A0A251S315_HELAN</name>